<reference evidence="1" key="1">
    <citation type="journal article" date="2020" name="mSystems">
        <title>Genome- and Community-Level Interaction Insights into Carbon Utilization and Element Cycling Functions of Hydrothermarchaeota in Hydrothermal Sediment.</title>
        <authorList>
            <person name="Zhou Z."/>
            <person name="Liu Y."/>
            <person name="Xu W."/>
            <person name="Pan J."/>
            <person name="Luo Z.H."/>
            <person name="Li M."/>
        </authorList>
    </citation>
    <scope>NUCLEOTIDE SEQUENCE [LARGE SCALE GENOMIC DNA]</scope>
    <source>
        <strain evidence="1">SpSt-1233</strain>
    </source>
</reference>
<dbReference type="InterPro" id="IPR002591">
    <property type="entry name" value="Phosphodiest/P_Trfase"/>
</dbReference>
<evidence type="ECO:0000313" key="1">
    <source>
        <dbReference type="EMBL" id="HER44048.1"/>
    </source>
</evidence>
<name>A0A7V2AVI4_UNCEI</name>
<proteinExistence type="predicted"/>
<dbReference type="InterPro" id="IPR017850">
    <property type="entry name" value="Alkaline_phosphatase_core_sf"/>
</dbReference>
<dbReference type="AlphaFoldDB" id="A0A7V2AVI4"/>
<organism evidence="1">
    <name type="scientific">Eiseniibacteriota bacterium</name>
    <dbReference type="NCBI Taxonomy" id="2212470"/>
    <lineage>
        <taxon>Bacteria</taxon>
        <taxon>Candidatus Eiseniibacteriota</taxon>
    </lineage>
</organism>
<comment type="caution">
    <text evidence="1">The sequence shown here is derived from an EMBL/GenBank/DDBJ whole genome shotgun (WGS) entry which is preliminary data.</text>
</comment>
<gene>
    <name evidence="1" type="ORF">ENO08_06275</name>
</gene>
<accession>A0A7V2AVI4</accession>
<dbReference type="Proteomes" id="UP000886069">
    <property type="component" value="Unassembled WGS sequence"/>
</dbReference>
<sequence>MPNKLVVIGLDCLTPQLLYGDWLQEMPNFRRLAEEGVWGSLVSTVPPITIPAWSCMMTSHDPGMLGFYGFRNRKSRSYEELYVVNSGAVKAKTVWNHLSRNRLRSILVGVPQTYPAKPLNGLMVSGFLAPGRDSRFTYPAGLASDIDRLAGGEYIIDVKNFRTDEKRSLLEQIYTMTERRFRLFRGLLAREDYDFAMMVEMGPDRIHHAFWRFGDPGHRLYEKGNEFEDAIRRYYLHLDEEVGRVLEGLDADTSVMIVSDHGAKSMRGGICINEFLMGEGLLSLKERPSKPAPLEPSMIDWSRTKAWGEGGYYARIFFNVAGREPEGVIQPFELERFRSELEEKLEAIADDRGNNIGTRVFIPEEIYRECRNIPPDLIVYLGGLDWRSVGSVGYGGRIHLFDNDTGPDDANHAEEGVFAWHNRGDGKRGRGRYSIYDIAPSILDFFSIEVPGDMIGTVL</sequence>
<dbReference type="Pfam" id="PF01663">
    <property type="entry name" value="Phosphodiest"/>
    <property type="match status" value="1"/>
</dbReference>
<dbReference type="Gene3D" id="3.40.720.10">
    <property type="entry name" value="Alkaline Phosphatase, subunit A"/>
    <property type="match status" value="1"/>
</dbReference>
<dbReference type="EMBL" id="DSEC01000442">
    <property type="protein sequence ID" value="HER44048.1"/>
    <property type="molecule type" value="Genomic_DNA"/>
</dbReference>
<protein>
    <submittedName>
        <fullName evidence="1">Phosphodiesterase</fullName>
    </submittedName>
</protein>
<dbReference type="SUPFAM" id="SSF53649">
    <property type="entry name" value="Alkaline phosphatase-like"/>
    <property type="match status" value="1"/>
</dbReference>